<protein>
    <submittedName>
        <fullName evidence="1">Dipeptidase</fullName>
    </submittedName>
</protein>
<dbReference type="EMBL" id="DVIQ01000105">
    <property type="protein sequence ID" value="HIS32926.1"/>
    <property type="molecule type" value="Genomic_DNA"/>
</dbReference>
<reference evidence="1" key="2">
    <citation type="journal article" date="2021" name="PeerJ">
        <title>Extensive microbial diversity within the chicken gut microbiome revealed by metagenomics and culture.</title>
        <authorList>
            <person name="Gilroy R."/>
            <person name="Ravi A."/>
            <person name="Getino M."/>
            <person name="Pursley I."/>
            <person name="Horton D.L."/>
            <person name="Alikhan N.F."/>
            <person name="Baker D."/>
            <person name="Gharbi K."/>
            <person name="Hall N."/>
            <person name="Watson M."/>
            <person name="Adriaenssens E.M."/>
            <person name="Foster-Nyarko E."/>
            <person name="Jarju S."/>
            <person name="Secka A."/>
            <person name="Antonio M."/>
            <person name="Oren A."/>
            <person name="Chaudhuri R.R."/>
            <person name="La Ragione R."/>
            <person name="Hildebrand F."/>
            <person name="Pallen M.J."/>
        </authorList>
    </citation>
    <scope>NUCLEOTIDE SEQUENCE</scope>
    <source>
        <strain evidence="1">CHK190-19873</strain>
    </source>
</reference>
<evidence type="ECO:0000313" key="2">
    <source>
        <dbReference type="Proteomes" id="UP000823935"/>
    </source>
</evidence>
<dbReference type="Proteomes" id="UP000823935">
    <property type="component" value="Unassembled WGS sequence"/>
</dbReference>
<gene>
    <name evidence="1" type="ORF">IAB44_15480</name>
</gene>
<name>A0A9D1JL58_9FIRM</name>
<evidence type="ECO:0000313" key="1">
    <source>
        <dbReference type="EMBL" id="HIS32926.1"/>
    </source>
</evidence>
<dbReference type="Pfam" id="PF01244">
    <property type="entry name" value="Peptidase_M19"/>
    <property type="match status" value="1"/>
</dbReference>
<dbReference type="PROSITE" id="PS51365">
    <property type="entry name" value="RENAL_DIPEPTIDASE_2"/>
    <property type="match status" value="1"/>
</dbReference>
<dbReference type="CDD" id="cd01301">
    <property type="entry name" value="rDP_like"/>
    <property type="match status" value="1"/>
</dbReference>
<dbReference type="PANTHER" id="PTHR10443">
    <property type="entry name" value="MICROSOMAL DIPEPTIDASE"/>
    <property type="match status" value="1"/>
</dbReference>
<dbReference type="Gene3D" id="3.20.20.140">
    <property type="entry name" value="Metal-dependent hydrolases"/>
    <property type="match status" value="1"/>
</dbReference>
<dbReference type="SUPFAM" id="SSF51556">
    <property type="entry name" value="Metallo-dependent hydrolases"/>
    <property type="match status" value="1"/>
</dbReference>
<dbReference type="AlphaFoldDB" id="A0A9D1JL58"/>
<dbReference type="GO" id="GO:0006508">
    <property type="term" value="P:proteolysis"/>
    <property type="evidence" value="ECO:0007669"/>
    <property type="project" value="InterPro"/>
</dbReference>
<accession>A0A9D1JL58</accession>
<reference evidence="1" key="1">
    <citation type="submission" date="2020-10" db="EMBL/GenBank/DDBJ databases">
        <authorList>
            <person name="Gilroy R."/>
        </authorList>
    </citation>
    <scope>NUCLEOTIDE SEQUENCE</scope>
    <source>
        <strain evidence="1">CHK190-19873</strain>
    </source>
</reference>
<comment type="caution">
    <text evidence="1">The sequence shown here is derived from an EMBL/GenBank/DDBJ whole genome shotgun (WGS) entry which is preliminary data.</text>
</comment>
<sequence length="337" mass="36822">MKIADMHCDTLLHLYGQGKKTGLRENGCHVDISKMQRADYLIQNFAVFIDAGASGNPFEDAMAVIDRYYQELAANADRIAPVFSWKDIQENQRNGKLCAMLTLEEGAVIKGRLEYLRNFHRLGVRMMTLTWNYENELGVPNLIWKSKGVPALSARNPKGLTSMGIQAVEEMERVGIIPDVSHLSDGGFWDVAKHTRKPFVASHSNAEAVCNVSRNLTDDMIRCLGERGGVMGLNLAAGFLTDPESADPETLLAAAAGHVAHAADVGGVEVCALGSDLDGIGTNPAVPDASFMPRIADALKKKGFHESEIEKVFYKNVLRVYRETLGDVAVHGPKGRE</sequence>
<dbReference type="PANTHER" id="PTHR10443:SF12">
    <property type="entry name" value="DIPEPTIDASE"/>
    <property type="match status" value="1"/>
</dbReference>
<dbReference type="GO" id="GO:0070573">
    <property type="term" value="F:metallodipeptidase activity"/>
    <property type="evidence" value="ECO:0007669"/>
    <property type="project" value="InterPro"/>
</dbReference>
<dbReference type="InterPro" id="IPR008257">
    <property type="entry name" value="Pept_M19"/>
</dbReference>
<dbReference type="InterPro" id="IPR032466">
    <property type="entry name" value="Metal_Hydrolase"/>
</dbReference>
<proteinExistence type="predicted"/>
<organism evidence="1 2">
    <name type="scientific">Candidatus Limivivens intestinipullorum</name>
    <dbReference type="NCBI Taxonomy" id="2840858"/>
    <lineage>
        <taxon>Bacteria</taxon>
        <taxon>Bacillati</taxon>
        <taxon>Bacillota</taxon>
        <taxon>Clostridia</taxon>
        <taxon>Lachnospirales</taxon>
        <taxon>Lachnospiraceae</taxon>
        <taxon>Lachnospiraceae incertae sedis</taxon>
        <taxon>Candidatus Limivivens</taxon>
    </lineage>
</organism>